<protein>
    <recommendedName>
        <fullName evidence="6">Mediator of RNA polymerase II transcription subunit 6</fullName>
    </recommendedName>
    <alternativeName>
        <fullName evidence="6">Mediator complex subunit 6</fullName>
    </alternativeName>
</protein>
<dbReference type="GO" id="GO:0003712">
    <property type="term" value="F:transcription coregulator activity"/>
    <property type="evidence" value="ECO:0007669"/>
    <property type="project" value="InterPro"/>
</dbReference>
<evidence type="ECO:0000313" key="9">
    <source>
        <dbReference type="RefSeq" id="XP_038983287.1"/>
    </source>
</evidence>
<sequence>MSSYAPAPSTPSTSPTSRPSFPSKPHHPFLFLSVSFCPSSLNEFDMWVFGSFLRVIFRKMTGLEYMLSEVMALHSVCDSEAERDGPEKVSPMLTYSILDGSIYQAPQLCNIFAARMGRALYDISKAFNIATSRLEKLGYDAENKDTSSESKTAEETNDIKELK</sequence>
<keyword evidence="6" id="KW-0010">Activator</keyword>
<evidence type="ECO:0000256" key="4">
    <source>
        <dbReference type="ARBA" id="ARBA00023163"/>
    </source>
</evidence>
<keyword evidence="5 6" id="KW-0539">Nucleus</keyword>
<comment type="similarity">
    <text evidence="2 6">Belongs to the Mediator complex subunit 6 family.</text>
</comment>
<dbReference type="Proteomes" id="UP000228380">
    <property type="component" value="Chromosome 6"/>
</dbReference>
<keyword evidence="8" id="KW-1185">Reference proteome</keyword>
<keyword evidence="3 6" id="KW-0805">Transcription regulation</keyword>
<dbReference type="Gene3D" id="3.10.450.580">
    <property type="entry name" value="Mediator complex, subunit Med6"/>
    <property type="match status" value="1"/>
</dbReference>
<gene>
    <name evidence="9" type="primary">LOC103697783</name>
    <name evidence="6" type="synonym">MED6</name>
</gene>
<evidence type="ECO:0000313" key="8">
    <source>
        <dbReference type="Proteomes" id="UP000228380"/>
    </source>
</evidence>
<reference evidence="9" key="2">
    <citation type="submission" date="2025-08" db="UniProtKB">
        <authorList>
            <consortium name="RefSeq"/>
        </authorList>
    </citation>
    <scope>IDENTIFICATION</scope>
    <source>
        <tissue evidence="9">Young leaves</tissue>
    </source>
</reference>
<accession>A0A8B9AC27</accession>
<name>A0A8B9AC27_PHODC</name>
<evidence type="ECO:0000256" key="7">
    <source>
        <dbReference type="SAM" id="MobiDB-lite"/>
    </source>
</evidence>
<dbReference type="InterPro" id="IPR007018">
    <property type="entry name" value="Mediator_Med6"/>
</dbReference>
<dbReference type="OrthoDB" id="344220at2759"/>
<feature type="region of interest" description="Disordered" evidence="7">
    <location>
        <begin position="140"/>
        <end position="163"/>
    </location>
</feature>
<dbReference type="GO" id="GO:0006357">
    <property type="term" value="P:regulation of transcription by RNA polymerase II"/>
    <property type="evidence" value="ECO:0007669"/>
    <property type="project" value="InterPro"/>
</dbReference>
<dbReference type="KEGG" id="pda:103697783"/>
<comment type="subcellular location">
    <subcellularLocation>
        <location evidence="1 6">Nucleus</location>
    </subcellularLocation>
</comment>
<evidence type="ECO:0000256" key="3">
    <source>
        <dbReference type="ARBA" id="ARBA00023015"/>
    </source>
</evidence>
<reference evidence="8" key="1">
    <citation type="journal article" date="2019" name="Nat. Commun.">
        <title>Genome-wide association mapping of date palm fruit traits.</title>
        <authorList>
            <person name="Hazzouri K.M."/>
            <person name="Gros-Balthazard M."/>
            <person name="Flowers J.M."/>
            <person name="Copetti D."/>
            <person name="Lemansour A."/>
            <person name="Lebrun M."/>
            <person name="Masmoudi K."/>
            <person name="Ferrand S."/>
            <person name="Dhar M.I."/>
            <person name="Fresquez Z.A."/>
            <person name="Rosas U."/>
            <person name="Zhang J."/>
            <person name="Talag J."/>
            <person name="Lee S."/>
            <person name="Kudrna D."/>
            <person name="Powell R.F."/>
            <person name="Leitch I.J."/>
            <person name="Krueger R.R."/>
            <person name="Wing R.A."/>
            <person name="Amiri K.M.A."/>
            <person name="Purugganan M.D."/>
        </authorList>
    </citation>
    <scope>NUCLEOTIDE SEQUENCE [LARGE SCALE GENOMIC DNA]</scope>
    <source>
        <strain evidence="8">cv. Khalas</strain>
    </source>
</reference>
<evidence type="ECO:0000256" key="2">
    <source>
        <dbReference type="ARBA" id="ARBA00007526"/>
    </source>
</evidence>
<dbReference type="GO" id="GO:0016592">
    <property type="term" value="C:mediator complex"/>
    <property type="evidence" value="ECO:0007669"/>
    <property type="project" value="InterPro"/>
</dbReference>
<dbReference type="InterPro" id="IPR038566">
    <property type="entry name" value="Mediator_Med6_sf"/>
</dbReference>
<dbReference type="Pfam" id="PF04934">
    <property type="entry name" value="Med6"/>
    <property type="match status" value="1"/>
</dbReference>
<evidence type="ECO:0000256" key="6">
    <source>
        <dbReference type="RuleBase" id="RU364143"/>
    </source>
</evidence>
<organism evidence="8 9">
    <name type="scientific">Phoenix dactylifera</name>
    <name type="common">Date palm</name>
    <dbReference type="NCBI Taxonomy" id="42345"/>
    <lineage>
        <taxon>Eukaryota</taxon>
        <taxon>Viridiplantae</taxon>
        <taxon>Streptophyta</taxon>
        <taxon>Embryophyta</taxon>
        <taxon>Tracheophyta</taxon>
        <taxon>Spermatophyta</taxon>
        <taxon>Magnoliopsida</taxon>
        <taxon>Liliopsida</taxon>
        <taxon>Arecaceae</taxon>
        <taxon>Coryphoideae</taxon>
        <taxon>Phoeniceae</taxon>
        <taxon>Phoenix</taxon>
    </lineage>
</organism>
<dbReference type="AlphaFoldDB" id="A0A8B9AC27"/>
<dbReference type="GeneID" id="103697783"/>
<proteinExistence type="inferred from homology"/>
<comment type="function">
    <text evidence="6">Component of the Mediator complex, a coactivator involved in the regulated transcription of nearly all RNA polymerase II-dependent genes. Mediator functions as a bridge to convey information from gene-specific regulatory proteins to the basal RNA polymerase II transcription machinery. Mediator is recruited to promoters by direct interactions with regulatory proteins and serves as a scaffold for the assembly of a functional preinitiation complex with RNA polymerase II and the general transcription factors.</text>
</comment>
<dbReference type="RefSeq" id="XP_038983287.1">
    <property type="nucleotide sequence ID" value="XM_039127359.1"/>
</dbReference>
<feature type="region of interest" description="Disordered" evidence="7">
    <location>
        <begin position="1"/>
        <end position="20"/>
    </location>
</feature>
<evidence type="ECO:0000256" key="1">
    <source>
        <dbReference type="ARBA" id="ARBA00004123"/>
    </source>
</evidence>
<dbReference type="PANTHER" id="PTHR13104">
    <property type="entry name" value="MED-6-RELATED"/>
    <property type="match status" value="1"/>
</dbReference>
<evidence type="ECO:0000256" key="5">
    <source>
        <dbReference type="ARBA" id="ARBA00023242"/>
    </source>
</evidence>
<comment type="subunit">
    <text evidence="6">Component of the Mediator complex.</text>
</comment>
<keyword evidence="4 6" id="KW-0804">Transcription</keyword>